<dbReference type="PANTHER" id="PTHR35176:SF6">
    <property type="entry name" value="HEME OXYGENASE HI_0854-RELATED"/>
    <property type="match status" value="1"/>
</dbReference>
<accession>A0A6J4LTL6</accession>
<dbReference type="GO" id="GO:0005829">
    <property type="term" value="C:cytosol"/>
    <property type="evidence" value="ECO:0007669"/>
    <property type="project" value="TreeGrafter"/>
</dbReference>
<dbReference type="NCBIfam" id="TIGR03618">
    <property type="entry name" value="Rv1155_F420"/>
    <property type="match status" value="1"/>
</dbReference>
<dbReference type="InterPro" id="IPR052019">
    <property type="entry name" value="F420H2_bilvrd_red/Heme_oxyg"/>
</dbReference>
<reference evidence="3" key="1">
    <citation type="submission" date="2020-02" db="EMBL/GenBank/DDBJ databases">
        <authorList>
            <person name="Meier V. D."/>
        </authorList>
    </citation>
    <scope>NUCLEOTIDE SEQUENCE</scope>
    <source>
        <strain evidence="3">AVDCRST_MAG07</strain>
    </source>
</reference>
<gene>
    <name evidence="3" type="ORF">AVDCRST_MAG07-2178</name>
</gene>
<evidence type="ECO:0000259" key="2">
    <source>
        <dbReference type="Pfam" id="PF01243"/>
    </source>
</evidence>
<dbReference type="SUPFAM" id="SSF50475">
    <property type="entry name" value="FMN-binding split barrel"/>
    <property type="match status" value="1"/>
</dbReference>
<evidence type="ECO:0000313" key="3">
    <source>
        <dbReference type="EMBL" id="CAA9337753.1"/>
    </source>
</evidence>
<dbReference type="InterPro" id="IPR012349">
    <property type="entry name" value="Split_barrel_FMN-bd"/>
</dbReference>
<evidence type="ECO:0000256" key="1">
    <source>
        <dbReference type="ARBA" id="ARBA00023002"/>
    </source>
</evidence>
<name>A0A6J4LTL6_9ACTN</name>
<organism evidence="3">
    <name type="scientific">uncultured Frankineae bacterium</name>
    <dbReference type="NCBI Taxonomy" id="437475"/>
    <lineage>
        <taxon>Bacteria</taxon>
        <taxon>Bacillati</taxon>
        <taxon>Actinomycetota</taxon>
        <taxon>Actinomycetes</taxon>
        <taxon>Frankiales</taxon>
        <taxon>environmental samples</taxon>
    </lineage>
</organism>
<dbReference type="InterPro" id="IPR011576">
    <property type="entry name" value="Pyridox_Oxase_N"/>
</dbReference>
<dbReference type="GO" id="GO:0016627">
    <property type="term" value="F:oxidoreductase activity, acting on the CH-CH group of donors"/>
    <property type="evidence" value="ECO:0007669"/>
    <property type="project" value="TreeGrafter"/>
</dbReference>
<dbReference type="Pfam" id="PF01243">
    <property type="entry name" value="PNPOx_N"/>
    <property type="match status" value="1"/>
</dbReference>
<proteinExistence type="predicted"/>
<dbReference type="EMBL" id="CADCUB010000106">
    <property type="protein sequence ID" value="CAA9337753.1"/>
    <property type="molecule type" value="Genomic_DNA"/>
</dbReference>
<feature type="domain" description="Pyridoxamine 5'-phosphate oxidase N-terminal" evidence="2">
    <location>
        <begin position="10"/>
        <end position="110"/>
    </location>
</feature>
<dbReference type="Gene3D" id="2.30.110.10">
    <property type="entry name" value="Electron Transport, Fmn-binding Protein, Chain A"/>
    <property type="match status" value="1"/>
</dbReference>
<sequence>MATTLDDPGVQALLAKKNHAVVSTHNEDGSIHSTVVWVDVEDGRLAVNSAVGRKWPTNLDRDPTIALVVYDEDNPYDYVEVRGTARGTTEGADGHIDRLAQKYMGADSYPFRQAGEQRITYLVEPALIRHAKQG</sequence>
<dbReference type="PANTHER" id="PTHR35176">
    <property type="entry name" value="HEME OXYGENASE HI_0854-RELATED"/>
    <property type="match status" value="1"/>
</dbReference>
<keyword evidence="1" id="KW-0560">Oxidoreductase</keyword>
<dbReference type="InterPro" id="IPR019920">
    <property type="entry name" value="F420-binding_dom_put"/>
</dbReference>
<dbReference type="GO" id="GO:0070967">
    <property type="term" value="F:coenzyme F420 binding"/>
    <property type="evidence" value="ECO:0007669"/>
    <property type="project" value="TreeGrafter"/>
</dbReference>
<protein>
    <recommendedName>
        <fullName evidence="2">Pyridoxamine 5'-phosphate oxidase N-terminal domain-containing protein</fullName>
    </recommendedName>
</protein>
<dbReference type="AlphaFoldDB" id="A0A6J4LTL6"/>